<dbReference type="SUPFAM" id="SSF52768">
    <property type="entry name" value="Arginase/deacetylase"/>
    <property type="match status" value="1"/>
</dbReference>
<sequence length="234" mass="24700">VFFNDDYVAPEHDFDTTRKAGWIADALHAGRLPKVELIDPAGHLPLAEQAIESIHTAEYVEALRTGEPDDLASSSWFPWDTGIWLAALNSTAGVLAAVEDALANGASSGSLSSGLHHARVDQGSGFCTVNGLVAAARHALELIDGTVVILDVDAHCGGGTHSLIAGEARIRHLDLSVNPFDSYAPAGNNRLVLITDGFESDGRYLDELDGLLAEVPDDTGLVLYNAGMDPHPTV</sequence>
<dbReference type="InterPro" id="IPR023801">
    <property type="entry name" value="His_deacetylse_dom"/>
</dbReference>
<evidence type="ECO:0000259" key="1">
    <source>
        <dbReference type="Pfam" id="PF00850"/>
    </source>
</evidence>
<dbReference type="Pfam" id="PF00850">
    <property type="entry name" value="Hist_deacetyl"/>
    <property type="match status" value="1"/>
</dbReference>
<dbReference type="AlphaFoldDB" id="A0A382BP27"/>
<evidence type="ECO:0000313" key="2">
    <source>
        <dbReference type="EMBL" id="SVB15424.1"/>
    </source>
</evidence>
<proteinExistence type="predicted"/>
<dbReference type="InterPro" id="IPR037138">
    <property type="entry name" value="His_deacetylse_dom_sf"/>
</dbReference>
<dbReference type="GO" id="GO:0040029">
    <property type="term" value="P:epigenetic regulation of gene expression"/>
    <property type="evidence" value="ECO:0007669"/>
    <property type="project" value="TreeGrafter"/>
</dbReference>
<feature type="non-terminal residue" evidence="2">
    <location>
        <position position="234"/>
    </location>
</feature>
<reference evidence="2" key="1">
    <citation type="submission" date="2018-05" db="EMBL/GenBank/DDBJ databases">
        <authorList>
            <person name="Lanie J.A."/>
            <person name="Ng W.-L."/>
            <person name="Kazmierczak K.M."/>
            <person name="Andrzejewski T.M."/>
            <person name="Davidsen T.M."/>
            <person name="Wayne K.J."/>
            <person name="Tettelin H."/>
            <person name="Glass J.I."/>
            <person name="Rusch D."/>
            <person name="Podicherti R."/>
            <person name="Tsui H.-C.T."/>
            <person name="Winkler M.E."/>
        </authorList>
    </citation>
    <scope>NUCLEOTIDE SEQUENCE</scope>
</reference>
<name>A0A382BP27_9ZZZZ</name>
<accession>A0A382BP27</accession>
<dbReference type="InterPro" id="IPR000286">
    <property type="entry name" value="HDACs"/>
</dbReference>
<dbReference type="EMBL" id="UINC01030663">
    <property type="protein sequence ID" value="SVB15424.1"/>
    <property type="molecule type" value="Genomic_DNA"/>
</dbReference>
<dbReference type="PRINTS" id="PR01270">
    <property type="entry name" value="HDASUPER"/>
</dbReference>
<dbReference type="PANTHER" id="PTHR10625">
    <property type="entry name" value="HISTONE DEACETYLASE HDAC1-RELATED"/>
    <property type="match status" value="1"/>
</dbReference>
<organism evidence="2">
    <name type="scientific">marine metagenome</name>
    <dbReference type="NCBI Taxonomy" id="408172"/>
    <lineage>
        <taxon>unclassified sequences</taxon>
        <taxon>metagenomes</taxon>
        <taxon>ecological metagenomes</taxon>
    </lineage>
</organism>
<dbReference type="PANTHER" id="PTHR10625:SF19">
    <property type="entry name" value="HISTONE DEACETYLASE 12"/>
    <property type="match status" value="1"/>
</dbReference>
<feature type="non-terminal residue" evidence="2">
    <location>
        <position position="1"/>
    </location>
</feature>
<feature type="domain" description="Histone deacetylase" evidence="1">
    <location>
        <begin position="33"/>
        <end position="183"/>
    </location>
</feature>
<protein>
    <recommendedName>
        <fullName evidence="1">Histone deacetylase domain-containing protein</fullName>
    </recommendedName>
</protein>
<dbReference type="Gene3D" id="3.40.800.20">
    <property type="entry name" value="Histone deacetylase domain"/>
    <property type="match status" value="1"/>
</dbReference>
<dbReference type="GO" id="GO:0004407">
    <property type="term" value="F:histone deacetylase activity"/>
    <property type="evidence" value="ECO:0007669"/>
    <property type="project" value="TreeGrafter"/>
</dbReference>
<dbReference type="InterPro" id="IPR023696">
    <property type="entry name" value="Ureohydrolase_dom_sf"/>
</dbReference>
<gene>
    <name evidence="2" type="ORF">METZ01_LOCUS168278</name>
</gene>